<dbReference type="GeneID" id="68349319"/>
<feature type="region of interest" description="Disordered" evidence="1">
    <location>
        <begin position="685"/>
        <end position="710"/>
    </location>
</feature>
<name>A0A9P8SLJ9_9HYPO</name>
<reference evidence="2" key="1">
    <citation type="submission" date="2021-09" db="EMBL/GenBank/DDBJ databases">
        <title>A high-quality genome of the endoparasitic fungus Hirsutella rhossiliensis with a comparison of Hirsutella genomes reveals transposable elements contributing to genome size variation.</title>
        <authorList>
            <person name="Lin R."/>
            <person name="Jiao Y."/>
            <person name="Sun X."/>
            <person name="Ling J."/>
            <person name="Xie B."/>
            <person name="Cheng X."/>
        </authorList>
    </citation>
    <scope>NUCLEOTIDE SEQUENCE</scope>
    <source>
        <strain evidence="2">HR02</strain>
    </source>
</reference>
<feature type="compositionally biased region" description="Basic and acidic residues" evidence="1">
    <location>
        <begin position="613"/>
        <end position="625"/>
    </location>
</feature>
<dbReference type="Gene3D" id="1.10.20.10">
    <property type="entry name" value="Histone, subunit A"/>
    <property type="match status" value="1"/>
</dbReference>
<gene>
    <name evidence="2" type="ORF">HRG_00190</name>
</gene>
<feature type="region of interest" description="Disordered" evidence="1">
    <location>
        <begin position="325"/>
        <end position="364"/>
    </location>
</feature>
<proteinExistence type="predicted"/>
<feature type="compositionally biased region" description="Basic and acidic residues" evidence="1">
    <location>
        <begin position="837"/>
        <end position="847"/>
    </location>
</feature>
<feature type="compositionally biased region" description="Basic and acidic residues" evidence="1">
    <location>
        <begin position="979"/>
        <end position="996"/>
    </location>
</feature>
<feature type="region of interest" description="Disordered" evidence="1">
    <location>
        <begin position="544"/>
        <end position="671"/>
    </location>
</feature>
<dbReference type="InterPro" id="IPR009072">
    <property type="entry name" value="Histone-fold"/>
</dbReference>
<feature type="compositionally biased region" description="Low complexity" evidence="1">
    <location>
        <begin position="787"/>
        <end position="797"/>
    </location>
</feature>
<evidence type="ECO:0000313" key="2">
    <source>
        <dbReference type="EMBL" id="KAH0967548.1"/>
    </source>
</evidence>
<feature type="compositionally biased region" description="Polar residues" evidence="1">
    <location>
        <begin position="693"/>
        <end position="704"/>
    </location>
</feature>
<evidence type="ECO:0000313" key="3">
    <source>
        <dbReference type="Proteomes" id="UP000824596"/>
    </source>
</evidence>
<dbReference type="Proteomes" id="UP000824596">
    <property type="component" value="Unassembled WGS sequence"/>
</dbReference>
<feature type="compositionally biased region" description="Polar residues" evidence="1">
    <location>
        <begin position="1051"/>
        <end position="1066"/>
    </location>
</feature>
<sequence>MAPASPTLFAMPAPRYARSRTQSISSDRPSTVGHSLGLASPPLSVSPEPEFIAASAAAQIVTNDHDNHAGTWYDQNGIEPPSEPAVVTSDALQLVNAFLDQLLFNFLQVSRSTNLSALRPAVSEILKPKLAKDTISNADEELREYLGSGDEDEYSPLPNPRASRDWDVELAWKRTRLRCMVYSSLGDMEEEDEDLYMEQENLEIGTHEQASHVISPAAAIFLTSVLEYMGELTLTVAGQVSYTRVRAKIERDIKEGTRRTSNVADAIVVGEMDMERVALDRTLGRLWRGWKKRMRHPGSDSAGHPFSTDLMAPPRHEFLATEALTARSGTSDSGSESRKLQAPTGRATKEIDEPSHIPLPLGDKDVDEIEVPGLARYSDDELDEKTVVEAKAPRRSRSLTIMLPVVANGLPTPTMSQPQTPMVPSRKRANSLPTPAPADALDFAALEGKSSASGAKDMPHPDLALPGARALGTSKATAASSGEKRPGDSAAAALATTSAAAATGAAAVARRRNSVSSIRDEDDEVVTYETAEIVTSSRVSIAGSSASASIASESGKASTVKRSSSVRSARIVDVTGPRSPAHSRHTSVETAERARRISPSGLINSPRATAAETDGRAKAIEREAEASGYASTSRASIERTRHSRPAAESISESDEDYHRRPNASASRAAGLAKAAPIIPFAEPLASRAKKGQATATSAGRTSPMNRREHIVSNVKVSSPKILNVSTGPFRDDTIPEAPQKAAGHSGRHSPKADGRGMTPIERSRTRETDEELVLPTQSNVTPRQIHTSASSASSGTSRLKPVRASEDNSSRAESVARNFEELIQSNQTITYTLTPENMRDIDSKRSLDSPVVTKFSRKSEEVRGQQTPRSSPTAAEAPKSPLSHHPVSPSSPRTGERKSAKSPGPVPRVPAGVAVSTGRAGGPEARNARTYGESTADFAEFIKCTGPAGEKGPPHPQVRTPTSPIKSSMDFPPVSPALSRERYQPREAAVDNRGDSSDLIDFIRQGPPIAASNHRIPRHVAPFRSTMDSDQLAGAIGGMAVDANIPEIRYSQGSTNMTETSMPSMQSSINSNSALLNNKGAPGPSAGFDDEAPMPKRKQRRVRDPYAIDLSDEEDEDEGFAETPRPPARKEESLAEFLRNYEPPPEPPSEPPRLPRKKSSAPSLIGRFTRNGNRENKDSNGPSGPPKSASAKQEVPPFNSRATGRGGYIPIQVNMPPGYDKYGSTDNGQMSRPRMTSTTPSAGHVPMKKFEPREAVVSKSQTSDLAAFLRDSAPPDMAPRGPARRASASRNSSRQDDGNGLSKMFGRKKKASAT</sequence>
<dbReference type="RefSeq" id="XP_044725061.1">
    <property type="nucleotide sequence ID" value="XM_044858661.1"/>
</dbReference>
<dbReference type="GO" id="GO:0046982">
    <property type="term" value="F:protein heterodimerization activity"/>
    <property type="evidence" value="ECO:0007669"/>
    <property type="project" value="InterPro"/>
</dbReference>
<comment type="caution">
    <text evidence="2">The sequence shown here is derived from an EMBL/GenBank/DDBJ whole genome shotgun (WGS) entry which is preliminary data.</text>
</comment>
<dbReference type="EMBL" id="JAIZPD010000001">
    <property type="protein sequence ID" value="KAH0967548.1"/>
    <property type="molecule type" value="Genomic_DNA"/>
</dbReference>
<dbReference type="OrthoDB" id="5382203at2759"/>
<feature type="region of interest" description="Disordered" evidence="1">
    <location>
        <begin position="722"/>
        <end position="813"/>
    </location>
</feature>
<feature type="compositionally biased region" description="Low complexity" evidence="1">
    <location>
        <begin position="411"/>
        <end position="424"/>
    </location>
</feature>
<feature type="region of interest" description="Disordered" evidence="1">
    <location>
        <begin position="1051"/>
        <end position="1314"/>
    </location>
</feature>
<accession>A0A9P8SLJ9</accession>
<feature type="compositionally biased region" description="Acidic residues" evidence="1">
    <location>
        <begin position="1110"/>
        <end position="1120"/>
    </location>
</feature>
<feature type="compositionally biased region" description="Polar residues" evidence="1">
    <location>
        <begin position="864"/>
        <end position="873"/>
    </location>
</feature>
<feature type="compositionally biased region" description="Low complexity" evidence="1">
    <location>
        <begin position="878"/>
        <end position="892"/>
    </location>
</feature>
<keyword evidence="3" id="KW-1185">Reference proteome</keyword>
<feature type="compositionally biased region" description="Polar residues" evidence="1">
    <location>
        <begin position="1224"/>
        <end position="1241"/>
    </location>
</feature>
<feature type="compositionally biased region" description="Low complexity" evidence="1">
    <location>
        <begin position="1067"/>
        <end position="1078"/>
    </location>
</feature>
<feature type="compositionally biased region" description="Basic and acidic residues" evidence="1">
    <location>
        <begin position="586"/>
        <end position="595"/>
    </location>
</feature>
<feature type="region of interest" description="Disordered" evidence="1">
    <location>
        <begin position="834"/>
        <end position="1001"/>
    </location>
</feature>
<feature type="compositionally biased region" description="Polar residues" evidence="1">
    <location>
        <begin position="775"/>
        <end position="786"/>
    </location>
</feature>
<organism evidence="2 3">
    <name type="scientific">Hirsutella rhossiliensis</name>
    <dbReference type="NCBI Taxonomy" id="111463"/>
    <lineage>
        <taxon>Eukaryota</taxon>
        <taxon>Fungi</taxon>
        <taxon>Dikarya</taxon>
        <taxon>Ascomycota</taxon>
        <taxon>Pezizomycotina</taxon>
        <taxon>Sordariomycetes</taxon>
        <taxon>Hypocreomycetidae</taxon>
        <taxon>Hypocreales</taxon>
        <taxon>Ophiocordycipitaceae</taxon>
        <taxon>Hirsutella</taxon>
    </lineage>
</organism>
<feature type="region of interest" description="Disordered" evidence="1">
    <location>
        <begin position="409"/>
        <end position="437"/>
    </location>
</feature>
<feature type="compositionally biased region" description="Pro residues" evidence="1">
    <location>
        <begin position="1142"/>
        <end position="1152"/>
    </location>
</feature>
<feature type="compositionally biased region" description="Basic residues" evidence="1">
    <location>
        <begin position="1305"/>
        <end position="1314"/>
    </location>
</feature>
<protein>
    <submittedName>
        <fullName evidence="2">Flo11</fullName>
    </submittedName>
</protein>
<feature type="compositionally biased region" description="Low complexity" evidence="1">
    <location>
        <begin position="544"/>
        <end position="558"/>
    </location>
</feature>
<evidence type="ECO:0000256" key="1">
    <source>
        <dbReference type="SAM" id="MobiDB-lite"/>
    </source>
</evidence>
<feature type="compositionally biased region" description="Low complexity" evidence="1">
    <location>
        <begin position="1278"/>
        <end position="1292"/>
    </location>
</feature>